<gene>
    <name evidence="3" type="ORF">F5147DRAFT_576659</name>
</gene>
<dbReference type="InterPro" id="IPR010998">
    <property type="entry name" value="Integrase_recombinase_N"/>
</dbReference>
<dbReference type="InterPro" id="IPR011010">
    <property type="entry name" value="DNA_brk_join_enz"/>
</dbReference>
<dbReference type="SUPFAM" id="SSF47823">
    <property type="entry name" value="lambda integrase-like, N-terminal domain"/>
    <property type="match status" value="1"/>
</dbReference>
<dbReference type="AlphaFoldDB" id="A0A9P7F8A5"/>
<proteinExistence type="predicted"/>
<keyword evidence="2" id="KW-0233">DNA recombination</keyword>
<dbReference type="GO" id="GO:0015074">
    <property type="term" value="P:DNA integration"/>
    <property type="evidence" value="ECO:0007669"/>
    <property type="project" value="InterPro"/>
</dbReference>
<organism evidence="3 4">
    <name type="scientific">Suillus discolor</name>
    <dbReference type="NCBI Taxonomy" id="1912936"/>
    <lineage>
        <taxon>Eukaryota</taxon>
        <taxon>Fungi</taxon>
        <taxon>Dikarya</taxon>
        <taxon>Basidiomycota</taxon>
        <taxon>Agaricomycotina</taxon>
        <taxon>Agaricomycetes</taxon>
        <taxon>Agaricomycetidae</taxon>
        <taxon>Boletales</taxon>
        <taxon>Suillineae</taxon>
        <taxon>Suillaceae</taxon>
        <taxon>Suillus</taxon>
    </lineage>
</organism>
<accession>A0A9P7F8A5</accession>
<dbReference type="RefSeq" id="XP_041293100.1">
    <property type="nucleotide sequence ID" value="XM_041431336.1"/>
</dbReference>
<keyword evidence="1" id="KW-0238">DNA-binding</keyword>
<dbReference type="PANTHER" id="PTHR34605:SF3">
    <property type="entry name" value="P CELL-TYPE AGGLUTINATION PROTEIN MAP4-LIKE-RELATED"/>
    <property type="match status" value="1"/>
</dbReference>
<protein>
    <recommendedName>
        <fullName evidence="5">Tyr recombinase domain-containing protein</fullName>
    </recommendedName>
</protein>
<sequence length="372" mass="42884">MSTRECYGAGLLVFHFFCDERTILKEQCCLVDMRTMLNFMSSCTGSYSRKTLANYVYAIKAWHRLHGQLWEVQQDELRVSLDGVLECTPEMSKHMKCKPFSTNLILQIRSHLDLSRPLDTTVYVCLTTAFYALCHLGELTVRALNAFDLNKHVKRSNVQINIKDRHDLLVTKIFLPRTKTLNVSQSMFWTQQDNLTDPKAALLNHFAVNNPGQNVHLFAWKHAKGMRPLMRTEFWKQVSRIIKGACLGNLKGHGLHIGGTLEYLLHGVPFDVVKSMGRWSSEAFMSYLHKHALILAPYLQGSPALEPFIRYTMPPVYRQGMSLRHPSPLKWESTLHLMRHWAPSFWESRLILDSPQVRNNVSGRKPFGFEPK</sequence>
<dbReference type="OrthoDB" id="2678913at2759"/>
<dbReference type="GO" id="GO:0006310">
    <property type="term" value="P:DNA recombination"/>
    <property type="evidence" value="ECO:0007669"/>
    <property type="project" value="UniProtKB-KW"/>
</dbReference>
<dbReference type="GO" id="GO:0003677">
    <property type="term" value="F:DNA binding"/>
    <property type="evidence" value="ECO:0007669"/>
    <property type="project" value="UniProtKB-KW"/>
</dbReference>
<dbReference type="PANTHER" id="PTHR34605">
    <property type="entry name" value="PHAGE_INTEGRASE DOMAIN-CONTAINING PROTEIN"/>
    <property type="match status" value="1"/>
</dbReference>
<evidence type="ECO:0000313" key="4">
    <source>
        <dbReference type="Proteomes" id="UP000823399"/>
    </source>
</evidence>
<evidence type="ECO:0000313" key="3">
    <source>
        <dbReference type="EMBL" id="KAG2108730.1"/>
    </source>
</evidence>
<dbReference type="InterPro" id="IPR013762">
    <property type="entry name" value="Integrase-like_cat_sf"/>
</dbReference>
<dbReference type="Gene3D" id="1.10.443.10">
    <property type="entry name" value="Intergrase catalytic core"/>
    <property type="match status" value="1"/>
</dbReference>
<dbReference type="SUPFAM" id="SSF56349">
    <property type="entry name" value="DNA breaking-rejoining enzymes"/>
    <property type="match status" value="1"/>
</dbReference>
<name>A0A9P7F8A5_9AGAM</name>
<comment type="caution">
    <text evidence="3">The sequence shown here is derived from an EMBL/GenBank/DDBJ whole genome shotgun (WGS) entry which is preliminary data.</text>
</comment>
<dbReference type="Gene3D" id="1.10.150.130">
    <property type="match status" value="1"/>
</dbReference>
<dbReference type="EMBL" id="JABBWM010000026">
    <property type="protein sequence ID" value="KAG2108730.1"/>
    <property type="molecule type" value="Genomic_DNA"/>
</dbReference>
<evidence type="ECO:0000256" key="1">
    <source>
        <dbReference type="ARBA" id="ARBA00023125"/>
    </source>
</evidence>
<dbReference type="InterPro" id="IPR052925">
    <property type="entry name" value="Phage_Integrase-like_Recomb"/>
</dbReference>
<keyword evidence="4" id="KW-1185">Reference proteome</keyword>
<reference evidence="3" key="1">
    <citation type="journal article" date="2020" name="New Phytol.">
        <title>Comparative genomics reveals dynamic genome evolution in host specialist ectomycorrhizal fungi.</title>
        <authorList>
            <person name="Lofgren L.A."/>
            <person name="Nguyen N.H."/>
            <person name="Vilgalys R."/>
            <person name="Ruytinx J."/>
            <person name="Liao H.L."/>
            <person name="Branco S."/>
            <person name="Kuo A."/>
            <person name="LaButti K."/>
            <person name="Lipzen A."/>
            <person name="Andreopoulos W."/>
            <person name="Pangilinan J."/>
            <person name="Riley R."/>
            <person name="Hundley H."/>
            <person name="Na H."/>
            <person name="Barry K."/>
            <person name="Grigoriev I.V."/>
            <person name="Stajich J.E."/>
            <person name="Kennedy P.G."/>
        </authorList>
    </citation>
    <scope>NUCLEOTIDE SEQUENCE</scope>
    <source>
        <strain evidence="3">FC423</strain>
    </source>
</reference>
<evidence type="ECO:0008006" key="5">
    <source>
        <dbReference type="Google" id="ProtNLM"/>
    </source>
</evidence>
<dbReference type="Proteomes" id="UP000823399">
    <property type="component" value="Unassembled WGS sequence"/>
</dbReference>
<evidence type="ECO:0000256" key="2">
    <source>
        <dbReference type="ARBA" id="ARBA00023172"/>
    </source>
</evidence>
<dbReference type="GeneID" id="64693595"/>